<evidence type="ECO:0000313" key="2">
    <source>
        <dbReference type="Ensembl" id="ENSMUSP00000152586.2"/>
    </source>
</evidence>
<gene>
    <name evidence="2 3" type="primary">Gm36864</name>
</gene>
<evidence type="ECO:0000313" key="4">
    <source>
        <dbReference type="Proteomes" id="UP000000589"/>
    </source>
</evidence>
<dbReference type="ProteomicsDB" id="357360"/>
<keyword evidence="4" id="KW-1185">Reference proteome</keyword>
<dbReference type="AGR" id="MGI:5596023"/>
<dbReference type="Bgee" id="ENSMUSG00000108622">
    <property type="expression patterns" value="Expressed in testis and 24 other cell types or tissues"/>
</dbReference>
<dbReference type="Ensembl" id="ENSMUST00000222162.2">
    <property type="protein sequence ID" value="ENSMUSP00000152586.2"/>
    <property type="gene ID" value="ENSMUSG00000108622.3"/>
</dbReference>
<organism evidence="2 4">
    <name type="scientific">Mus musculus</name>
    <name type="common">Mouse</name>
    <dbReference type="NCBI Taxonomy" id="10090"/>
    <lineage>
        <taxon>Eukaryota</taxon>
        <taxon>Metazoa</taxon>
        <taxon>Chordata</taxon>
        <taxon>Craniata</taxon>
        <taxon>Vertebrata</taxon>
        <taxon>Euteleostomi</taxon>
        <taxon>Mammalia</taxon>
        <taxon>Eutheria</taxon>
        <taxon>Euarchontoglires</taxon>
        <taxon>Glires</taxon>
        <taxon>Rodentia</taxon>
        <taxon>Myomorpha</taxon>
        <taxon>Muroidea</taxon>
        <taxon>Muridae</taxon>
        <taxon>Murinae</taxon>
        <taxon>Mus</taxon>
        <taxon>Mus</taxon>
    </lineage>
</organism>
<evidence type="ECO:0007829" key="5">
    <source>
        <dbReference type="ProteomicsDB" id="A0A1Y7VM92"/>
    </source>
</evidence>
<evidence type="ECO:0000256" key="1">
    <source>
        <dbReference type="SAM" id="MobiDB-lite"/>
    </source>
</evidence>
<dbReference type="VEuPathDB" id="HostDB:ENSMUSG00000108622"/>
<dbReference type="AlphaFoldDB" id="A0A1Y7VM92"/>
<feature type="region of interest" description="Disordered" evidence="1">
    <location>
        <begin position="57"/>
        <end position="77"/>
    </location>
</feature>
<reference evidence="2 4" key="1">
    <citation type="journal article" date="2009" name="PLoS Biol.">
        <title>Lineage-specific biology revealed by a finished genome assembly of the mouse.</title>
        <authorList>
            <consortium name="Mouse Genome Sequencing Consortium"/>
            <person name="Church D.M."/>
            <person name="Goodstadt L."/>
            <person name="Hillier L.W."/>
            <person name="Zody M.C."/>
            <person name="Goldstein S."/>
            <person name="She X."/>
            <person name="Bult C.J."/>
            <person name="Agarwala R."/>
            <person name="Cherry J.L."/>
            <person name="DiCuccio M."/>
            <person name="Hlavina W."/>
            <person name="Kapustin Y."/>
            <person name="Meric P."/>
            <person name="Maglott D."/>
            <person name="Birtle Z."/>
            <person name="Marques A.C."/>
            <person name="Graves T."/>
            <person name="Zhou S."/>
            <person name="Teague B."/>
            <person name="Potamousis K."/>
            <person name="Churas C."/>
            <person name="Place M."/>
            <person name="Herschleb J."/>
            <person name="Runnheim R."/>
            <person name="Forrest D."/>
            <person name="Amos-Landgraf J."/>
            <person name="Schwartz D.C."/>
            <person name="Cheng Z."/>
            <person name="Lindblad-Toh K."/>
            <person name="Eichler E.E."/>
            <person name="Ponting C.P."/>
        </authorList>
    </citation>
    <scope>NUCLEOTIDE SEQUENCE [LARGE SCALE GENOMIC DNA]</scope>
    <source>
        <strain evidence="2 4">C57BL/6J</strain>
    </source>
</reference>
<reference evidence="2" key="3">
    <citation type="submission" date="2025-08" db="UniProtKB">
        <authorList>
            <consortium name="Ensembl"/>
        </authorList>
    </citation>
    <scope>IDENTIFICATION</scope>
    <source>
        <strain evidence="2">C57BL/6J</strain>
    </source>
</reference>
<dbReference type="MGI" id="MGI:5596023">
    <property type="gene designation" value="Gm36864"/>
</dbReference>
<dbReference type="Proteomes" id="UP000000589">
    <property type="component" value="Chromosome 7"/>
</dbReference>
<evidence type="ECO:0000313" key="3">
    <source>
        <dbReference type="MGI" id="MGI:5596023"/>
    </source>
</evidence>
<dbReference type="GeneTree" id="ENSGT00740000116851"/>
<dbReference type="ExpressionAtlas" id="A0A1Y7VM92">
    <property type="expression patterns" value="baseline and differential"/>
</dbReference>
<proteinExistence type="evidence at protein level"/>
<accession>A0A1Y7VM92</accession>
<reference evidence="2 4" key="2">
    <citation type="journal article" date="2011" name="PLoS Biol.">
        <title>Modernizing reference genome assemblies.</title>
        <authorList>
            <person name="Church D.M."/>
            <person name="Schneider V.A."/>
            <person name="Graves T."/>
            <person name="Auger K."/>
            <person name="Cunningham F."/>
            <person name="Bouk N."/>
            <person name="Chen H.C."/>
            <person name="Agarwala R."/>
            <person name="McLaren W.M."/>
            <person name="Ritchie G.R."/>
            <person name="Albracht D."/>
            <person name="Kremitzki M."/>
            <person name="Rock S."/>
            <person name="Kotkiewicz H."/>
            <person name="Kremitzki C."/>
            <person name="Wollam A."/>
            <person name="Trani L."/>
            <person name="Fulton L."/>
            <person name="Fulton R."/>
            <person name="Matthews L."/>
            <person name="Whitehead S."/>
            <person name="Chow W."/>
            <person name="Torrance J."/>
            <person name="Dunn M."/>
            <person name="Harden G."/>
            <person name="Threadgold G."/>
            <person name="Wood J."/>
            <person name="Collins J."/>
            <person name="Heath P."/>
            <person name="Griffiths G."/>
            <person name="Pelan S."/>
            <person name="Grafham D."/>
            <person name="Eichler E.E."/>
            <person name="Weinstock G."/>
            <person name="Mardis E.R."/>
            <person name="Wilson R.K."/>
            <person name="Howe K."/>
            <person name="Flicek P."/>
            <person name="Hubbard T."/>
        </authorList>
    </citation>
    <scope>NUCLEOTIDE SEQUENCE [LARGE SCALE GENOMIC DNA]</scope>
    <source>
        <strain evidence="2 4">C57BL/6J</strain>
    </source>
</reference>
<keyword evidence="5" id="KW-1267">Proteomics identification</keyword>
<feature type="region of interest" description="Disordered" evidence="1">
    <location>
        <begin position="1"/>
        <end position="26"/>
    </location>
</feature>
<protein>
    <submittedName>
        <fullName evidence="2">Predicted gene, 36864</fullName>
    </submittedName>
</protein>
<sequence>MDQNSSDLQSKETAAPSSRQNEMQDSLKVTLSLLDATQGQKTNTQTPLPIIHIRKLSNVEPSTSTPMPRRVSIQEPPASVFLPRRGSEQMLDTASHRLEAVARSQEDQQAP</sequence>
<name>A0A1Y7VM92_MOUSE</name>
<reference evidence="2" key="4">
    <citation type="submission" date="2025-09" db="UniProtKB">
        <authorList>
            <consortium name="Ensembl"/>
        </authorList>
    </citation>
    <scope>IDENTIFICATION</scope>
    <source>
        <strain evidence="2">C57BL/6J</strain>
    </source>
</reference>